<protein>
    <recommendedName>
        <fullName evidence="1">Endonuclease/exonuclease/phosphatase domain-containing protein</fullName>
    </recommendedName>
</protein>
<dbReference type="OrthoDB" id="1881450at2759"/>
<sequence length="354" mass="40639">MDLKVISWNVRGLGRLEKAGAIRNLIRVNKPQILFIQETKLSAISPSLLRRLGCDANFEHLHSPAEGSSEGILNAWDSRFFTLSESVISRRFIAVFGKFRGHDKLCGLVNIYGPSIDNEKEDFFKELLEIINAHNAIWCLGGDFNAITSRDDKLGFSWNFQMMEVFRSFIQDACLIDLPLHGGAFTWSNNRDPPTHVRLDRFLIDNDFLLMFPNANQCLLPKAISDHNAIVLEHKVPNWGKKPFRFYNYLLLEDGFDELITRKIADFHSNTHCADPSSLIKILQGAAKHWFTNHKNSLLMSSFDLENRISTLELKLQQGSSPSATLKEILELKEKLWAQLRRDESIWLQNSRLR</sequence>
<name>A0A9W7I8J7_HIBTR</name>
<dbReference type="PANTHER" id="PTHR33710:SF64">
    <property type="entry name" value="ENDONUCLEASE_EXONUCLEASE_PHOSPHATASE DOMAIN-CONTAINING PROTEIN"/>
    <property type="match status" value="1"/>
</dbReference>
<dbReference type="Pfam" id="PF03372">
    <property type="entry name" value="Exo_endo_phos"/>
    <property type="match status" value="1"/>
</dbReference>
<gene>
    <name evidence="2" type="ORF">HRI_002722900</name>
</gene>
<dbReference type="PANTHER" id="PTHR33710">
    <property type="entry name" value="BNAC02G09200D PROTEIN"/>
    <property type="match status" value="1"/>
</dbReference>
<evidence type="ECO:0000259" key="1">
    <source>
        <dbReference type="Pfam" id="PF03372"/>
    </source>
</evidence>
<keyword evidence="3" id="KW-1185">Reference proteome</keyword>
<dbReference type="InterPro" id="IPR036691">
    <property type="entry name" value="Endo/exonu/phosph_ase_sf"/>
</dbReference>
<comment type="caution">
    <text evidence="2">The sequence shown here is derived from an EMBL/GenBank/DDBJ whole genome shotgun (WGS) entry which is preliminary data.</text>
</comment>
<organism evidence="2 3">
    <name type="scientific">Hibiscus trionum</name>
    <name type="common">Flower of an hour</name>
    <dbReference type="NCBI Taxonomy" id="183268"/>
    <lineage>
        <taxon>Eukaryota</taxon>
        <taxon>Viridiplantae</taxon>
        <taxon>Streptophyta</taxon>
        <taxon>Embryophyta</taxon>
        <taxon>Tracheophyta</taxon>
        <taxon>Spermatophyta</taxon>
        <taxon>Magnoliopsida</taxon>
        <taxon>eudicotyledons</taxon>
        <taxon>Gunneridae</taxon>
        <taxon>Pentapetalae</taxon>
        <taxon>rosids</taxon>
        <taxon>malvids</taxon>
        <taxon>Malvales</taxon>
        <taxon>Malvaceae</taxon>
        <taxon>Malvoideae</taxon>
        <taxon>Hibiscus</taxon>
    </lineage>
</organism>
<evidence type="ECO:0000313" key="3">
    <source>
        <dbReference type="Proteomes" id="UP001165190"/>
    </source>
</evidence>
<proteinExistence type="predicted"/>
<dbReference type="SUPFAM" id="SSF56219">
    <property type="entry name" value="DNase I-like"/>
    <property type="match status" value="1"/>
</dbReference>
<dbReference type="Proteomes" id="UP001165190">
    <property type="component" value="Unassembled WGS sequence"/>
</dbReference>
<feature type="domain" description="Endonuclease/exonuclease/phosphatase" evidence="1">
    <location>
        <begin position="6"/>
        <end position="227"/>
    </location>
</feature>
<dbReference type="Gene3D" id="3.60.10.10">
    <property type="entry name" value="Endonuclease/exonuclease/phosphatase"/>
    <property type="match status" value="1"/>
</dbReference>
<evidence type="ECO:0000313" key="2">
    <source>
        <dbReference type="EMBL" id="GMI90536.1"/>
    </source>
</evidence>
<accession>A0A9W7I8J7</accession>
<dbReference type="GO" id="GO:0003824">
    <property type="term" value="F:catalytic activity"/>
    <property type="evidence" value="ECO:0007669"/>
    <property type="project" value="InterPro"/>
</dbReference>
<dbReference type="AlphaFoldDB" id="A0A9W7I8J7"/>
<reference evidence="2" key="1">
    <citation type="submission" date="2023-05" db="EMBL/GenBank/DDBJ databases">
        <title>Genome and transcriptome analyses reveal genes involved in the formation of fine ridges on petal epidermal cells in Hibiscus trionum.</title>
        <authorList>
            <person name="Koshimizu S."/>
            <person name="Masuda S."/>
            <person name="Ishii T."/>
            <person name="Shirasu K."/>
            <person name="Hoshino A."/>
            <person name="Arita M."/>
        </authorList>
    </citation>
    <scope>NUCLEOTIDE SEQUENCE</scope>
    <source>
        <strain evidence="2">Hamamatsu line</strain>
    </source>
</reference>
<dbReference type="InterPro" id="IPR005135">
    <property type="entry name" value="Endo/exonuclease/phosphatase"/>
</dbReference>
<dbReference type="EMBL" id="BSYR01000024">
    <property type="protein sequence ID" value="GMI90536.1"/>
    <property type="molecule type" value="Genomic_DNA"/>
</dbReference>